<proteinExistence type="inferred from homology"/>
<dbReference type="FunFam" id="3.40.1280.10:FF:000008">
    <property type="entry name" value="Group 3 RNA methyltransferase TrmH"/>
    <property type="match status" value="1"/>
</dbReference>
<comment type="caution">
    <text evidence="5">The sequence shown here is derived from an EMBL/GenBank/DDBJ whole genome shotgun (WGS) entry which is preliminary data.</text>
</comment>
<keyword evidence="6" id="KW-1185">Reference proteome</keyword>
<name>A0A5C8NJ44_9BACI</name>
<keyword evidence="2 5" id="KW-0489">Methyltransferase</keyword>
<reference evidence="5 6" key="1">
    <citation type="submission" date="2019-06" db="EMBL/GenBank/DDBJ databases">
        <title>Cerasibacillus sp. nov., isolated from maize field.</title>
        <authorList>
            <person name="Lin S.-Y."/>
            <person name="Tsai C.-F."/>
            <person name="Young C.-C."/>
        </authorList>
    </citation>
    <scope>NUCLEOTIDE SEQUENCE [LARGE SCALE GENOMIC DNA]</scope>
    <source>
        <strain evidence="5 6">CC-CFT480</strain>
    </source>
</reference>
<dbReference type="GO" id="GO:0032259">
    <property type="term" value="P:methylation"/>
    <property type="evidence" value="ECO:0007669"/>
    <property type="project" value="UniProtKB-KW"/>
</dbReference>
<dbReference type="InterPro" id="IPR001537">
    <property type="entry name" value="SpoU_MeTrfase"/>
</dbReference>
<dbReference type="GO" id="GO:0005829">
    <property type="term" value="C:cytosol"/>
    <property type="evidence" value="ECO:0007669"/>
    <property type="project" value="TreeGrafter"/>
</dbReference>
<dbReference type="InterPro" id="IPR029028">
    <property type="entry name" value="Alpha/beta_knot_MTases"/>
</dbReference>
<comment type="similarity">
    <text evidence="1">Belongs to the class IV-like SAM-binding methyltransferase superfamily. RNA methyltransferase TrmH family.</text>
</comment>
<dbReference type="SMART" id="SM00967">
    <property type="entry name" value="SpoU_sub_bind"/>
    <property type="match status" value="1"/>
</dbReference>
<dbReference type="Gene3D" id="3.40.1280.10">
    <property type="match status" value="1"/>
</dbReference>
<evidence type="ECO:0000313" key="6">
    <source>
        <dbReference type="Proteomes" id="UP000321574"/>
    </source>
</evidence>
<dbReference type="Proteomes" id="UP000321574">
    <property type="component" value="Unassembled WGS sequence"/>
</dbReference>
<dbReference type="Pfam" id="PF00588">
    <property type="entry name" value="SpoU_methylase"/>
    <property type="match status" value="1"/>
</dbReference>
<dbReference type="AlphaFoldDB" id="A0A5C8NJ44"/>
<evidence type="ECO:0000256" key="2">
    <source>
        <dbReference type="ARBA" id="ARBA00022603"/>
    </source>
</evidence>
<feature type="domain" description="RNA 2-O ribose methyltransferase substrate binding" evidence="4">
    <location>
        <begin position="1"/>
        <end position="67"/>
    </location>
</feature>
<dbReference type="EMBL" id="VDUW01000013">
    <property type="protein sequence ID" value="TXL61047.1"/>
    <property type="molecule type" value="Genomic_DNA"/>
</dbReference>
<dbReference type="GO" id="GO:0003723">
    <property type="term" value="F:RNA binding"/>
    <property type="evidence" value="ECO:0007669"/>
    <property type="project" value="InterPro"/>
</dbReference>
<evidence type="ECO:0000259" key="4">
    <source>
        <dbReference type="SMART" id="SM00967"/>
    </source>
</evidence>
<dbReference type="NCBIfam" id="TIGR00186">
    <property type="entry name" value="rRNA_methyl_3"/>
    <property type="match status" value="1"/>
</dbReference>
<dbReference type="CDD" id="cd18103">
    <property type="entry name" value="SpoU-like_RlmB"/>
    <property type="match status" value="1"/>
</dbReference>
<dbReference type="InterPro" id="IPR029026">
    <property type="entry name" value="tRNA_m1G_MTases_N"/>
</dbReference>
<evidence type="ECO:0000256" key="3">
    <source>
        <dbReference type="ARBA" id="ARBA00022679"/>
    </source>
</evidence>
<dbReference type="InterPro" id="IPR013123">
    <property type="entry name" value="SpoU_subst-bd"/>
</dbReference>
<dbReference type="Pfam" id="PF08032">
    <property type="entry name" value="SpoU_sub_bind"/>
    <property type="match status" value="1"/>
</dbReference>
<dbReference type="PANTHER" id="PTHR46429">
    <property type="entry name" value="23S RRNA (GUANOSINE-2'-O-)-METHYLTRANSFERASE RLMB"/>
    <property type="match status" value="1"/>
</dbReference>
<dbReference type="PANTHER" id="PTHR46429:SF1">
    <property type="entry name" value="23S RRNA (GUANOSINE-2'-O-)-METHYLTRANSFERASE RLMB"/>
    <property type="match status" value="1"/>
</dbReference>
<sequence>MEALKSGRTIHKILLSEQVNPNIRKKIQQMSKQANAVVQQVPKHKLNQMTKGNHQGIIAYVASYHYAQLDDLFAIAKEREEAPFFIILDELEDPHNLGSILRTADATGAHGVIIPKRRAVGLTATVAKTSAGAIEYIPVVRVTNIAQTIDMLKEQNVWVIGTAGETKEDYRSIDGKLPLAIVIGNEGKGISRLVKKKCDWLVNLPMVGQVSSLNASVACSLLLYEVFRHRNPLGAGK</sequence>
<accession>A0A5C8NJ44</accession>
<dbReference type="SUPFAM" id="SSF75217">
    <property type="entry name" value="alpha/beta knot"/>
    <property type="match status" value="1"/>
</dbReference>
<dbReference type="Gene3D" id="3.30.1330.30">
    <property type="match status" value="1"/>
</dbReference>
<dbReference type="GO" id="GO:0006396">
    <property type="term" value="P:RNA processing"/>
    <property type="evidence" value="ECO:0007669"/>
    <property type="project" value="InterPro"/>
</dbReference>
<gene>
    <name evidence="5" type="primary">rlmB</name>
    <name evidence="5" type="ORF">FHP05_13900</name>
</gene>
<evidence type="ECO:0000313" key="5">
    <source>
        <dbReference type="EMBL" id="TXL61047.1"/>
    </source>
</evidence>
<dbReference type="InterPro" id="IPR004441">
    <property type="entry name" value="rRNA_MeTrfase_TrmH"/>
</dbReference>
<dbReference type="SUPFAM" id="SSF55315">
    <property type="entry name" value="L30e-like"/>
    <property type="match status" value="1"/>
</dbReference>
<keyword evidence="3 5" id="KW-0808">Transferase</keyword>
<dbReference type="OrthoDB" id="9794400at2"/>
<dbReference type="GO" id="GO:0008173">
    <property type="term" value="F:RNA methyltransferase activity"/>
    <property type="evidence" value="ECO:0007669"/>
    <property type="project" value="InterPro"/>
</dbReference>
<organism evidence="5 6">
    <name type="scientific">Cerasibacillus terrae</name>
    <dbReference type="NCBI Taxonomy" id="2498845"/>
    <lineage>
        <taxon>Bacteria</taxon>
        <taxon>Bacillati</taxon>
        <taxon>Bacillota</taxon>
        <taxon>Bacilli</taxon>
        <taxon>Bacillales</taxon>
        <taxon>Bacillaceae</taxon>
        <taxon>Cerasibacillus</taxon>
    </lineage>
</organism>
<evidence type="ECO:0000256" key="1">
    <source>
        <dbReference type="ARBA" id="ARBA00007228"/>
    </source>
</evidence>
<protein>
    <submittedName>
        <fullName evidence="5">23S rRNA (Guanosine(2251)-2'-O)-methyltransferase RlmB</fullName>
    </submittedName>
</protein>
<dbReference type="InterPro" id="IPR029064">
    <property type="entry name" value="Ribosomal_eL30-like_sf"/>
</dbReference>